<dbReference type="AlphaFoldDB" id="A0A8F5ZFK9"/>
<gene>
    <name evidence="2" type="ORF">KSK55_09015</name>
</gene>
<dbReference type="EMBL" id="CP077107">
    <property type="protein sequence ID" value="QXO93524.1"/>
    <property type="molecule type" value="Genomic_DNA"/>
</dbReference>
<reference evidence="2 3" key="1">
    <citation type="submission" date="2021-06" db="EMBL/GenBank/DDBJ databases">
        <title>Complete genome sequence of the secondary alcohol utilizing methanogen Methanospirillum hungatei strain GP1.</title>
        <authorList>
            <person name="Day L.A."/>
            <person name="Costa K.C."/>
        </authorList>
    </citation>
    <scope>NUCLEOTIDE SEQUENCE [LARGE SCALE GENOMIC DNA]</scope>
    <source>
        <strain evidence="2 3">GP1</strain>
    </source>
</reference>
<evidence type="ECO:0000313" key="2">
    <source>
        <dbReference type="EMBL" id="QXO93524.1"/>
    </source>
</evidence>
<feature type="transmembrane region" description="Helical" evidence="1">
    <location>
        <begin position="765"/>
        <end position="784"/>
    </location>
</feature>
<protein>
    <recommendedName>
        <fullName evidence="4">Rhamnan synthesis protein F</fullName>
    </recommendedName>
</protein>
<keyword evidence="1" id="KW-0472">Membrane</keyword>
<dbReference type="Pfam" id="PF05045">
    <property type="entry name" value="RgpF"/>
    <property type="match status" value="1"/>
</dbReference>
<dbReference type="PROSITE" id="PS51257">
    <property type="entry name" value="PROKAR_LIPOPROTEIN"/>
    <property type="match status" value="1"/>
</dbReference>
<evidence type="ECO:0008006" key="4">
    <source>
        <dbReference type="Google" id="ProtNLM"/>
    </source>
</evidence>
<keyword evidence="1" id="KW-1133">Transmembrane helix</keyword>
<keyword evidence="1" id="KW-0812">Transmembrane</keyword>
<evidence type="ECO:0000313" key="3">
    <source>
        <dbReference type="Proteomes" id="UP000694228"/>
    </source>
</evidence>
<accession>A0A8F5ZFK9</accession>
<proteinExistence type="predicted"/>
<evidence type="ECO:0000256" key="1">
    <source>
        <dbReference type="SAM" id="Phobius"/>
    </source>
</evidence>
<dbReference type="Pfam" id="PF00702">
    <property type="entry name" value="Hydrolase"/>
    <property type="match status" value="1"/>
</dbReference>
<dbReference type="Proteomes" id="UP000694228">
    <property type="component" value="Chromosome"/>
</dbReference>
<dbReference type="OrthoDB" id="46222at2157"/>
<dbReference type="InterPro" id="IPR007739">
    <property type="entry name" value="RgpF"/>
</dbReference>
<name>A0A8F5ZFK9_METHU</name>
<organism evidence="2 3">
    <name type="scientific">Methanospirillum hungatei</name>
    <dbReference type="NCBI Taxonomy" id="2203"/>
    <lineage>
        <taxon>Archaea</taxon>
        <taxon>Methanobacteriati</taxon>
        <taxon>Methanobacteriota</taxon>
        <taxon>Stenosarchaea group</taxon>
        <taxon>Methanomicrobia</taxon>
        <taxon>Methanomicrobiales</taxon>
        <taxon>Methanospirillaceae</taxon>
        <taxon>Methanospirillum</taxon>
    </lineage>
</organism>
<sequence length="1126" mass="131159">MSKHTYIQFITFIQGCQDYRYIKKSIYFDPNWYTSKYRDVAVFGINPAWHYAHYGWREHRNPGPNFSTQFYLNNYPDIKKAGINPLIHYEKIGFSEGRLPKPDLLGLNRDNKVHSIKSFTSQSVTIMEDVEQKINHSNIQSVDIIKKNVTDTVGWQIFLFLKRKFFHFLWHPISNLIERNISLFHDGLIILKKDGFKALIIAAKRHIKNCKNPKYTQFIGKRDGFGEKYSINPTQFIMLTDKKIVVHAHVYYIDLFDEICEFLQNIPYNFTLLISVTQHEHKQVITEKLKQIPHLEYSIIRVVENRGRDLAPLFVEFESIIREYDYICHIHTKKSLYSGKEQKNWRKHLFEGVLGSEQLIRAIFTAFLKDPKLGIIYPEIFPELTYIACTWLSNKNLGSIIANRLNIQFDPDIYFDYPIGSIFWIKREALEPLLDLNLQLTDFPEESGQNDGTLQHALERCFVLSAQSKGFHHLVVTNPKLLHLSYKSSKNFQKYFCQPSIIEILPFISVVSFDLFDTLLIRPFATPHMVFSYLEERIFSEYGIKGFKNLRQKAESFARKKKNYQGDVKLSEIYATLSEISPIDNKTASEMLNLEFSTELEILIPRKEVIDAAREAKNLGKRLILISDTYFEETHIRHILESKGIDFFDKLYLSSETGKRKDRGDLWDYVIESEGLIPDKYLHVGDNEETDWQRLFDKGYGIIIHVIRPTALFQMTDFGAQLWSTSDPYKNWRDNLLFGKYANFFCLKPNNNRMFSSSLSIEEPYSFGYIVFGPIIFNFIVWLIKNSQKKRCDHLWFLAREGHLLHSAYMLVVNHLKKTDENVKYPTSEYFLCSRRSVTFPLLQMESDLHILLDGEYRGNLRDFFTKRLNVSSLSNIEDILGSQILEMKISLPEDYTILFGHLQKVLPQLLVEAQKERELFLAYCHSMGFDEEAQIGVVDLGYSGTIQKALMELLCSDIHGYYFITSNYSKKVNRATVFEAYYGKILDPSDIRQYPLFMYSLLLEAVLTSPKGQLIRFSSGLSGDIYPVFKEAGKSQIEFTRIDQIHKGILTFIEEMLDQFGDYALEIEFPIQNAQRCFIDVVNGAIDIGGLKGTLSVEDDHTGMGEINVLKHYNDVLRQHNPHDN</sequence>